<evidence type="ECO:0000256" key="3">
    <source>
        <dbReference type="ARBA" id="ARBA00022692"/>
    </source>
</evidence>
<feature type="transmembrane region" description="Helical" evidence="6">
    <location>
        <begin position="365"/>
        <end position="390"/>
    </location>
</feature>
<dbReference type="PIRSF" id="PIRSF038958">
    <property type="entry name" value="PG_synth_SpoVB"/>
    <property type="match status" value="1"/>
</dbReference>
<feature type="transmembrane region" description="Helical" evidence="6">
    <location>
        <begin position="491"/>
        <end position="513"/>
    </location>
</feature>
<feature type="transmembrane region" description="Helical" evidence="6">
    <location>
        <begin position="463"/>
        <end position="485"/>
    </location>
</feature>
<feature type="transmembrane region" description="Helical" evidence="6">
    <location>
        <begin position="160"/>
        <end position="181"/>
    </location>
</feature>
<evidence type="ECO:0000256" key="4">
    <source>
        <dbReference type="ARBA" id="ARBA00022989"/>
    </source>
</evidence>
<comment type="subcellular location">
    <subcellularLocation>
        <location evidence="1">Cell membrane</location>
        <topology evidence="1">Multi-pass membrane protein</topology>
    </subcellularLocation>
</comment>
<gene>
    <name evidence="7" type="ORF">KIMC2_09460</name>
</gene>
<keyword evidence="8" id="KW-1185">Reference proteome</keyword>
<keyword evidence="3 6" id="KW-0812">Transmembrane</keyword>
<evidence type="ECO:0000313" key="8">
    <source>
        <dbReference type="Proteomes" id="UP001321804"/>
    </source>
</evidence>
<dbReference type="RefSeq" id="WP_317698309.1">
    <property type="nucleotide sequence ID" value="NZ_AP026801.1"/>
</dbReference>
<organism evidence="7 8">
    <name type="scientific">Xylocopilactobacillus apis</name>
    <dbReference type="NCBI Taxonomy" id="2932183"/>
    <lineage>
        <taxon>Bacteria</taxon>
        <taxon>Bacillati</taxon>
        <taxon>Bacillota</taxon>
        <taxon>Bacilli</taxon>
        <taxon>Lactobacillales</taxon>
        <taxon>Lactobacillaceae</taxon>
        <taxon>Xylocopilactobacillus</taxon>
    </lineage>
</organism>
<name>A0AAU9CR25_9LACO</name>
<keyword evidence="5 6" id="KW-0472">Membrane</keyword>
<sequence length="537" mass="60497">METEKTSNSKFISGSAWMTFGNVTSNLLGALYVIPWLNWLHPHDAVANSLFSKGYQWYALFLVISQAGIPGAISKQVAKYNALNEYSTSKKIFQHGALFMIGLGAFFSFIMFIMSPVLSAGDNRLIPIFRSLSVAVLIIPVMSLLRGFTQGFNDMRPSAVSLLIEQIFRIIFILGSTYLIIKVFNGSYVTAVVFSTFAAFIGAIFSLLYLLANIFSHKRKYHLNVNVNKSKLATTDLFIEIIKQSIPYIFTDSSITLFFLIDQYTFNKAMSLVGKYSKSKLDFFYALFAANANKLTTIVLSLAVAMAVSLTPLLSSMITKKEGKRIRIQIKKILEIFNFIIFPASLGVLAVATPLYTIFYRYDKLGILILQISAVACIVEAMFMVLCAIFQALYFNLKAIKYLFVGIILKMIFQFPFIYFFHEKGAIIATGIAIFITCILMYRELVHTFSLKTKYFTRRSIGLLISAIIMCIITGLTVNLIYLFINPQDRFLAVLILLVGIIIGICVYGFLVLKTNLARYVLGKKLYSQMKNYIPFL</sequence>
<keyword evidence="2" id="KW-1003">Cell membrane</keyword>
<evidence type="ECO:0000256" key="5">
    <source>
        <dbReference type="ARBA" id="ARBA00023136"/>
    </source>
</evidence>
<proteinExistence type="predicted"/>
<evidence type="ECO:0000313" key="7">
    <source>
        <dbReference type="EMBL" id="BDR56384.1"/>
    </source>
</evidence>
<dbReference type="EMBL" id="AP026801">
    <property type="protein sequence ID" value="BDR56384.1"/>
    <property type="molecule type" value="Genomic_DNA"/>
</dbReference>
<accession>A0AAU9CR25</accession>
<dbReference type="GO" id="GO:0005886">
    <property type="term" value="C:plasma membrane"/>
    <property type="evidence" value="ECO:0007669"/>
    <property type="project" value="UniProtKB-SubCell"/>
</dbReference>
<reference evidence="7 8" key="1">
    <citation type="journal article" date="2023" name="Microbiol. Spectr.">
        <title>Symbiosis of Carpenter Bees with Uncharacterized Lactic Acid Bacteria Showing NAD Auxotrophy.</title>
        <authorList>
            <person name="Kawasaki S."/>
            <person name="Ozawa K."/>
            <person name="Mori T."/>
            <person name="Yamamoto A."/>
            <person name="Ito M."/>
            <person name="Ohkuma M."/>
            <person name="Sakamoto M."/>
            <person name="Matsutani M."/>
        </authorList>
    </citation>
    <scope>NUCLEOTIDE SEQUENCE [LARGE SCALE GENOMIC DNA]</scope>
    <source>
        <strain evidence="7 8">KimC2</strain>
    </source>
</reference>
<feature type="transmembrane region" description="Helical" evidence="6">
    <location>
        <begin position="126"/>
        <end position="148"/>
    </location>
</feature>
<dbReference type="CDD" id="cd13124">
    <property type="entry name" value="MATE_SpoVB_like"/>
    <property type="match status" value="1"/>
</dbReference>
<dbReference type="InterPro" id="IPR002797">
    <property type="entry name" value="Polysacc_synth"/>
</dbReference>
<protein>
    <submittedName>
        <fullName evidence="7">Transporter</fullName>
    </submittedName>
</protein>
<feature type="transmembrane region" description="Helical" evidence="6">
    <location>
        <begin position="187"/>
        <end position="212"/>
    </location>
</feature>
<feature type="transmembrane region" description="Helical" evidence="6">
    <location>
        <begin position="12"/>
        <end position="35"/>
    </location>
</feature>
<evidence type="ECO:0000256" key="6">
    <source>
        <dbReference type="SAM" id="Phobius"/>
    </source>
</evidence>
<keyword evidence="4 6" id="KW-1133">Transmembrane helix</keyword>
<dbReference type="Proteomes" id="UP001321804">
    <property type="component" value="Chromosome"/>
</dbReference>
<dbReference type="InterPro" id="IPR050833">
    <property type="entry name" value="Poly_Biosynth_Transport"/>
</dbReference>
<dbReference type="PANTHER" id="PTHR30250:SF21">
    <property type="entry name" value="LIPID II FLIPPASE MURJ"/>
    <property type="match status" value="1"/>
</dbReference>
<feature type="transmembrane region" description="Helical" evidence="6">
    <location>
        <begin position="402"/>
        <end position="420"/>
    </location>
</feature>
<dbReference type="KEGG" id="xak:KIMC2_09460"/>
<feature type="transmembrane region" description="Helical" evidence="6">
    <location>
        <begin position="336"/>
        <end position="359"/>
    </location>
</feature>
<dbReference type="AlphaFoldDB" id="A0AAU9CR25"/>
<feature type="transmembrane region" description="Helical" evidence="6">
    <location>
        <begin position="426"/>
        <end position="442"/>
    </location>
</feature>
<feature type="transmembrane region" description="Helical" evidence="6">
    <location>
        <begin position="246"/>
        <end position="266"/>
    </location>
</feature>
<feature type="transmembrane region" description="Helical" evidence="6">
    <location>
        <begin position="95"/>
        <end position="114"/>
    </location>
</feature>
<evidence type="ECO:0000256" key="1">
    <source>
        <dbReference type="ARBA" id="ARBA00004651"/>
    </source>
</evidence>
<feature type="transmembrane region" description="Helical" evidence="6">
    <location>
        <begin position="55"/>
        <end position="74"/>
    </location>
</feature>
<feature type="transmembrane region" description="Helical" evidence="6">
    <location>
        <begin position="295"/>
        <end position="315"/>
    </location>
</feature>
<dbReference type="InterPro" id="IPR024923">
    <property type="entry name" value="PG_synth_SpoVB"/>
</dbReference>
<evidence type="ECO:0000256" key="2">
    <source>
        <dbReference type="ARBA" id="ARBA00022475"/>
    </source>
</evidence>
<dbReference type="PANTHER" id="PTHR30250">
    <property type="entry name" value="PST FAMILY PREDICTED COLANIC ACID TRANSPORTER"/>
    <property type="match status" value="1"/>
</dbReference>
<dbReference type="Pfam" id="PF01943">
    <property type="entry name" value="Polysacc_synt"/>
    <property type="match status" value="1"/>
</dbReference>